<sequence>MTTGVVITGLNFFVMPGGIFVTVTGILCLIGAVAAVVGVERRSRVAADGAEAAPVAVAAG</sequence>
<keyword evidence="1" id="KW-1133">Transmembrane helix</keyword>
<evidence type="ECO:0000256" key="1">
    <source>
        <dbReference type="SAM" id="Phobius"/>
    </source>
</evidence>
<comment type="caution">
    <text evidence="2">The sequence shown here is derived from an EMBL/GenBank/DDBJ whole genome shotgun (WGS) entry which is preliminary data.</text>
</comment>
<keyword evidence="3" id="KW-1185">Reference proteome</keyword>
<reference evidence="2 3" key="1">
    <citation type="submission" date="2024-09" db="EMBL/GenBank/DDBJ databases">
        <title>The Natural Products Discovery Center: Release of the First 8490 Sequenced Strains for Exploring Actinobacteria Biosynthetic Diversity.</title>
        <authorList>
            <person name="Kalkreuter E."/>
            <person name="Kautsar S.A."/>
            <person name="Yang D."/>
            <person name="Bader C.D."/>
            <person name="Teijaro C.N."/>
            <person name="Fluegel L."/>
            <person name="Davis C.M."/>
            <person name="Simpson J.R."/>
            <person name="Lauterbach L."/>
            <person name="Steele A.D."/>
            <person name="Gui C."/>
            <person name="Meng S."/>
            <person name="Li G."/>
            <person name="Viehrig K."/>
            <person name="Ye F."/>
            <person name="Su P."/>
            <person name="Kiefer A.F."/>
            <person name="Nichols A."/>
            <person name="Cepeda A.J."/>
            <person name="Yan W."/>
            <person name="Fan B."/>
            <person name="Jiang Y."/>
            <person name="Adhikari A."/>
            <person name="Zheng C.-J."/>
            <person name="Schuster L."/>
            <person name="Cowan T.M."/>
            <person name="Smanski M.J."/>
            <person name="Chevrette M.G."/>
            <person name="De Carvalho L.P.S."/>
            <person name="Shen B."/>
        </authorList>
    </citation>
    <scope>NUCLEOTIDE SEQUENCE [LARGE SCALE GENOMIC DNA]</scope>
    <source>
        <strain evidence="2 3">NPDC058328</strain>
    </source>
</reference>
<organism evidence="2 3">
    <name type="scientific">Streptomyces marokkonensis</name>
    <dbReference type="NCBI Taxonomy" id="324855"/>
    <lineage>
        <taxon>Bacteria</taxon>
        <taxon>Bacillati</taxon>
        <taxon>Actinomycetota</taxon>
        <taxon>Actinomycetes</taxon>
        <taxon>Kitasatosporales</taxon>
        <taxon>Streptomycetaceae</taxon>
        <taxon>Streptomyces</taxon>
    </lineage>
</organism>
<keyword evidence="1" id="KW-0812">Transmembrane</keyword>
<gene>
    <name evidence="2" type="ORF">ACFVZC_13445</name>
</gene>
<dbReference type="RefSeq" id="WP_388234558.1">
    <property type="nucleotide sequence ID" value="NZ_JBHVZQ010000009.1"/>
</dbReference>
<dbReference type="Proteomes" id="UP001601627">
    <property type="component" value="Unassembled WGS sequence"/>
</dbReference>
<dbReference type="EMBL" id="JBHVZQ010000009">
    <property type="protein sequence ID" value="MFF1274396.1"/>
    <property type="molecule type" value="Genomic_DNA"/>
</dbReference>
<feature type="transmembrane region" description="Helical" evidence="1">
    <location>
        <begin position="12"/>
        <end position="37"/>
    </location>
</feature>
<protein>
    <submittedName>
        <fullName evidence="2">Uncharacterized protein</fullName>
    </submittedName>
</protein>
<accession>A0ABW6Q5C2</accession>
<keyword evidence="1" id="KW-0472">Membrane</keyword>
<evidence type="ECO:0000313" key="3">
    <source>
        <dbReference type="Proteomes" id="UP001601627"/>
    </source>
</evidence>
<proteinExistence type="predicted"/>
<name>A0ABW6Q5C2_9ACTN</name>
<evidence type="ECO:0000313" key="2">
    <source>
        <dbReference type="EMBL" id="MFF1274396.1"/>
    </source>
</evidence>